<organism evidence="2 3">
    <name type="scientific">Malus baccata</name>
    <name type="common">Siberian crab apple</name>
    <name type="synonym">Pyrus baccata</name>
    <dbReference type="NCBI Taxonomy" id="106549"/>
    <lineage>
        <taxon>Eukaryota</taxon>
        <taxon>Viridiplantae</taxon>
        <taxon>Streptophyta</taxon>
        <taxon>Embryophyta</taxon>
        <taxon>Tracheophyta</taxon>
        <taxon>Spermatophyta</taxon>
        <taxon>Magnoliopsida</taxon>
        <taxon>eudicotyledons</taxon>
        <taxon>Gunneridae</taxon>
        <taxon>Pentapetalae</taxon>
        <taxon>rosids</taxon>
        <taxon>fabids</taxon>
        <taxon>Rosales</taxon>
        <taxon>Rosaceae</taxon>
        <taxon>Amygdaloideae</taxon>
        <taxon>Maleae</taxon>
        <taxon>Malus</taxon>
    </lineage>
</organism>
<feature type="compositionally biased region" description="Low complexity" evidence="1">
    <location>
        <begin position="1"/>
        <end position="11"/>
    </location>
</feature>
<protein>
    <submittedName>
        <fullName evidence="2">Uncharacterized protein</fullName>
    </submittedName>
</protein>
<sequence>MEKGGVPAVVSLPPPPAPTIPRQVVRQPGFVRSGHVDRVIGSDPVVTSVEFQRQLQGLQIGEQDQQAMYRRKNDDNLVRGYTSTDDYYIQKMPEKAHPVMTAPSAGY</sequence>
<dbReference type="EMBL" id="VIEB01000062">
    <property type="protein sequence ID" value="TQE09082.1"/>
    <property type="molecule type" value="Genomic_DNA"/>
</dbReference>
<accession>A0A540NDH0</accession>
<proteinExistence type="predicted"/>
<evidence type="ECO:0000313" key="2">
    <source>
        <dbReference type="EMBL" id="TQE09082.1"/>
    </source>
</evidence>
<name>A0A540NDH0_MALBA</name>
<reference evidence="2 3" key="1">
    <citation type="journal article" date="2019" name="G3 (Bethesda)">
        <title>Sequencing of a Wild Apple (Malus baccata) Genome Unravels the Differences Between Cultivated and Wild Apple Species Regarding Disease Resistance and Cold Tolerance.</title>
        <authorList>
            <person name="Chen X."/>
        </authorList>
    </citation>
    <scope>NUCLEOTIDE SEQUENCE [LARGE SCALE GENOMIC DNA]</scope>
    <source>
        <strain evidence="3">cv. Shandingzi</strain>
        <tissue evidence="2">Leaves</tissue>
    </source>
</reference>
<evidence type="ECO:0000313" key="3">
    <source>
        <dbReference type="Proteomes" id="UP000315295"/>
    </source>
</evidence>
<comment type="caution">
    <text evidence="2">The sequence shown here is derived from an EMBL/GenBank/DDBJ whole genome shotgun (WGS) entry which is preliminary data.</text>
</comment>
<feature type="region of interest" description="Disordered" evidence="1">
    <location>
        <begin position="1"/>
        <end position="21"/>
    </location>
</feature>
<dbReference type="Proteomes" id="UP000315295">
    <property type="component" value="Unassembled WGS sequence"/>
</dbReference>
<keyword evidence="3" id="KW-1185">Reference proteome</keyword>
<gene>
    <name evidence="2" type="ORF">C1H46_005465</name>
</gene>
<dbReference type="AlphaFoldDB" id="A0A540NDH0"/>
<evidence type="ECO:0000256" key="1">
    <source>
        <dbReference type="SAM" id="MobiDB-lite"/>
    </source>
</evidence>